<accession>A0A8H5NJP3</accession>
<organism evidence="2 3">
    <name type="scientific">Fusarium phyllophilum</name>
    <dbReference type="NCBI Taxonomy" id="47803"/>
    <lineage>
        <taxon>Eukaryota</taxon>
        <taxon>Fungi</taxon>
        <taxon>Dikarya</taxon>
        <taxon>Ascomycota</taxon>
        <taxon>Pezizomycotina</taxon>
        <taxon>Sordariomycetes</taxon>
        <taxon>Hypocreomycetidae</taxon>
        <taxon>Hypocreales</taxon>
        <taxon>Nectriaceae</taxon>
        <taxon>Fusarium</taxon>
        <taxon>Fusarium fujikuroi species complex</taxon>
    </lineage>
</organism>
<name>A0A8H5NJP3_9HYPO</name>
<sequence length="304" mass="32720">MHHLSLVYALLISATGAIPVEDSPFPGAIKWTPNHQIQPSNVIVSVKGVSYVVKEEAYLAKLKAEGIKIGAPKLDPSWISYNSTNLPKPKYPKVSKGQLGKRDDCDGTFYITTEKTETFVDWDVQMSPVVCAVGDMDISVSSGYSVSNTVGGSAGVDLTFVKDKLAGSLGIDYSRTWTTQTSVITKATIKDGQCGVMITKPLTTRRSGRQFRGCIGSATEIGTCPSGETALQEHVTKPINVIQSPFSQNETNQPSGYKSQRFVGSPFGAHKASYNAQLLSDDQSSGRDIVCSYSGSIMICDSER</sequence>
<dbReference type="OrthoDB" id="4831122at2759"/>
<protein>
    <submittedName>
        <fullName evidence="2">Uncharacterized protein</fullName>
    </submittedName>
</protein>
<evidence type="ECO:0000313" key="3">
    <source>
        <dbReference type="Proteomes" id="UP000582016"/>
    </source>
</evidence>
<comment type="caution">
    <text evidence="2">The sequence shown here is derived from an EMBL/GenBank/DDBJ whole genome shotgun (WGS) entry which is preliminary data.</text>
</comment>
<keyword evidence="3" id="KW-1185">Reference proteome</keyword>
<keyword evidence="1" id="KW-0732">Signal</keyword>
<dbReference type="EMBL" id="JAAOAQ010000107">
    <property type="protein sequence ID" value="KAF5566710.1"/>
    <property type="molecule type" value="Genomic_DNA"/>
</dbReference>
<feature type="chain" id="PRO_5034014219" evidence="1">
    <location>
        <begin position="18"/>
        <end position="304"/>
    </location>
</feature>
<dbReference type="Proteomes" id="UP000582016">
    <property type="component" value="Unassembled WGS sequence"/>
</dbReference>
<evidence type="ECO:0000256" key="1">
    <source>
        <dbReference type="SAM" id="SignalP"/>
    </source>
</evidence>
<reference evidence="2 3" key="1">
    <citation type="submission" date="2020-05" db="EMBL/GenBank/DDBJ databases">
        <title>Identification and distribution of gene clusters putatively required for synthesis of sphingolipid metabolism inhibitors in phylogenetically diverse species of the filamentous fungus Fusarium.</title>
        <authorList>
            <person name="Kim H.-S."/>
            <person name="Busman M."/>
            <person name="Brown D.W."/>
            <person name="Divon H."/>
            <person name="Uhlig S."/>
            <person name="Proctor R.H."/>
        </authorList>
    </citation>
    <scope>NUCLEOTIDE SEQUENCE [LARGE SCALE GENOMIC DNA]</scope>
    <source>
        <strain evidence="2 3">NRRL 13617</strain>
    </source>
</reference>
<feature type="signal peptide" evidence="1">
    <location>
        <begin position="1"/>
        <end position="17"/>
    </location>
</feature>
<evidence type="ECO:0000313" key="2">
    <source>
        <dbReference type="EMBL" id="KAF5566710.1"/>
    </source>
</evidence>
<gene>
    <name evidence="2" type="ORF">FPHYL_3651</name>
</gene>
<dbReference type="AlphaFoldDB" id="A0A8H5NJP3"/>
<proteinExistence type="predicted"/>